<dbReference type="GO" id="GO:0006096">
    <property type="term" value="P:glycolytic process"/>
    <property type="evidence" value="ECO:0007669"/>
    <property type="project" value="UniProtKB-KW"/>
</dbReference>
<evidence type="ECO:0000256" key="5">
    <source>
        <dbReference type="ARBA" id="ARBA00007406"/>
    </source>
</evidence>
<accession>A0A7J7TP65</accession>
<dbReference type="SUPFAM" id="SSF55347">
    <property type="entry name" value="Glyceraldehyde-3-phosphate dehydrogenase-like, C-terminal domain"/>
    <property type="match status" value="1"/>
</dbReference>
<protein>
    <recommendedName>
        <fullName evidence="7">Glyceraldehyde-3-phosphate dehydrogenase</fullName>
        <ecNumber evidence="6">1.2.1.12</ecNumber>
    </recommendedName>
    <alternativeName>
        <fullName evidence="18">Peptidyl-cysteine S-nitrosylase GAPDH</fullName>
    </alternativeName>
</protein>
<dbReference type="PANTHER" id="PTHR10836">
    <property type="entry name" value="GLYCERALDEHYDE 3-PHOSPHATE DEHYDROGENASE"/>
    <property type="match status" value="1"/>
</dbReference>
<keyword evidence="11" id="KW-0702">S-nitrosylation</keyword>
<evidence type="ECO:0000256" key="3">
    <source>
        <dbReference type="ARBA" id="ARBA00004514"/>
    </source>
</evidence>
<dbReference type="GO" id="GO:0006915">
    <property type="term" value="P:apoptotic process"/>
    <property type="evidence" value="ECO:0007669"/>
    <property type="project" value="UniProtKB-KW"/>
</dbReference>
<gene>
    <name evidence="24" type="ORF">mPipKuh1_005397</name>
</gene>
<keyword evidence="13" id="KW-0560">Oxidoreductase</keyword>
<comment type="caution">
    <text evidence="24">The sequence shown here is derived from an EMBL/GenBank/DDBJ whole genome shotgun (WGS) entry which is preliminary data.</text>
</comment>
<feature type="compositionally biased region" description="Polar residues" evidence="22">
    <location>
        <begin position="1"/>
        <end position="11"/>
    </location>
</feature>
<evidence type="ECO:0000256" key="20">
    <source>
        <dbReference type="ARBA" id="ARBA00047698"/>
    </source>
</evidence>
<evidence type="ECO:0000256" key="11">
    <source>
        <dbReference type="ARBA" id="ARBA00022799"/>
    </source>
</evidence>
<name>A0A7J7TP65_PIPKU</name>
<evidence type="ECO:0000256" key="18">
    <source>
        <dbReference type="ARBA" id="ARBA00031890"/>
    </source>
</evidence>
<proteinExistence type="inferred from homology"/>
<keyword evidence="9" id="KW-0808">Transferase</keyword>
<dbReference type="InterPro" id="IPR020829">
    <property type="entry name" value="GlycerAld_3-P_DH_cat"/>
</dbReference>
<keyword evidence="10" id="KW-0053">Apoptosis</keyword>
<dbReference type="Gene3D" id="3.30.360.10">
    <property type="entry name" value="Dihydrodipicolinate Reductase, domain 2"/>
    <property type="match status" value="2"/>
</dbReference>
<dbReference type="GO" id="GO:0005634">
    <property type="term" value="C:nucleus"/>
    <property type="evidence" value="ECO:0007669"/>
    <property type="project" value="UniProtKB-SubCell"/>
</dbReference>
<feature type="region of interest" description="Disordered" evidence="22">
    <location>
        <begin position="1"/>
        <end position="21"/>
    </location>
</feature>
<comment type="subcellular location">
    <subcellularLocation>
        <location evidence="2">Cytoplasm</location>
        <location evidence="2">Cytoskeleton</location>
    </subcellularLocation>
    <subcellularLocation>
        <location evidence="3">Cytoplasm</location>
        <location evidence="3">Cytosol</location>
    </subcellularLocation>
    <subcellularLocation>
        <location evidence="1">Nucleus</location>
    </subcellularLocation>
</comment>
<dbReference type="EMBL" id="JACAGB010000026">
    <property type="protein sequence ID" value="KAF6302275.1"/>
    <property type="molecule type" value="Genomic_DNA"/>
</dbReference>
<keyword evidence="16" id="KW-0206">Cytoskeleton</keyword>
<evidence type="ECO:0000313" key="25">
    <source>
        <dbReference type="Proteomes" id="UP000558488"/>
    </source>
</evidence>
<evidence type="ECO:0000256" key="7">
    <source>
        <dbReference type="ARBA" id="ARBA00021022"/>
    </source>
</evidence>
<evidence type="ECO:0000256" key="14">
    <source>
        <dbReference type="ARBA" id="ARBA00023027"/>
    </source>
</evidence>
<evidence type="ECO:0000256" key="2">
    <source>
        <dbReference type="ARBA" id="ARBA00004245"/>
    </source>
</evidence>
<evidence type="ECO:0000256" key="4">
    <source>
        <dbReference type="ARBA" id="ARBA00004869"/>
    </source>
</evidence>
<organism evidence="24 25">
    <name type="scientific">Pipistrellus kuhlii</name>
    <name type="common">Kuhl's pipistrelle</name>
    <dbReference type="NCBI Taxonomy" id="59472"/>
    <lineage>
        <taxon>Eukaryota</taxon>
        <taxon>Metazoa</taxon>
        <taxon>Chordata</taxon>
        <taxon>Craniata</taxon>
        <taxon>Vertebrata</taxon>
        <taxon>Euteleostomi</taxon>
        <taxon>Mammalia</taxon>
        <taxon>Eutheria</taxon>
        <taxon>Laurasiatheria</taxon>
        <taxon>Chiroptera</taxon>
        <taxon>Yangochiroptera</taxon>
        <taxon>Vespertilionidae</taxon>
        <taxon>Pipistrellus</taxon>
    </lineage>
</organism>
<dbReference type="Pfam" id="PF02800">
    <property type="entry name" value="Gp_dh_C"/>
    <property type="match status" value="1"/>
</dbReference>
<keyword evidence="8" id="KW-0963">Cytoplasm</keyword>
<evidence type="ECO:0000256" key="16">
    <source>
        <dbReference type="ARBA" id="ARBA00023212"/>
    </source>
</evidence>
<dbReference type="PANTHER" id="PTHR10836:SF111">
    <property type="entry name" value="GLYCERALDEHYDE-3-PHOSPHATE DEHYDROGENASE"/>
    <property type="match status" value="1"/>
</dbReference>
<evidence type="ECO:0000256" key="10">
    <source>
        <dbReference type="ARBA" id="ARBA00022703"/>
    </source>
</evidence>
<evidence type="ECO:0000256" key="8">
    <source>
        <dbReference type="ARBA" id="ARBA00022490"/>
    </source>
</evidence>
<evidence type="ECO:0000259" key="23">
    <source>
        <dbReference type="Pfam" id="PF02800"/>
    </source>
</evidence>
<evidence type="ECO:0000256" key="17">
    <source>
        <dbReference type="ARBA" id="ARBA00023242"/>
    </source>
</evidence>
<sequence>MTSMTTPSTLSAMPPAPPTAYTPPAKVIHDNLGIMEGLMTTVHAVTTTQKTAVGKVIPELNGKLTGMVFRAPSPSVLVVGLTCCLEKDAKYDDIKKVVKQASEGPRKGILSYTEDQVVSCDF</sequence>
<evidence type="ECO:0000256" key="1">
    <source>
        <dbReference type="ARBA" id="ARBA00004123"/>
    </source>
</evidence>
<evidence type="ECO:0000256" key="12">
    <source>
        <dbReference type="ARBA" id="ARBA00022845"/>
    </source>
</evidence>
<dbReference type="Proteomes" id="UP000558488">
    <property type="component" value="Unassembled WGS sequence"/>
</dbReference>
<reference evidence="24 25" key="1">
    <citation type="journal article" date="2020" name="Nature">
        <title>Six reference-quality genomes reveal evolution of bat adaptations.</title>
        <authorList>
            <person name="Jebb D."/>
            <person name="Huang Z."/>
            <person name="Pippel M."/>
            <person name="Hughes G.M."/>
            <person name="Lavrichenko K."/>
            <person name="Devanna P."/>
            <person name="Winkler S."/>
            <person name="Jermiin L.S."/>
            <person name="Skirmuntt E.C."/>
            <person name="Katzourakis A."/>
            <person name="Burkitt-Gray L."/>
            <person name="Ray D.A."/>
            <person name="Sullivan K.A.M."/>
            <person name="Roscito J.G."/>
            <person name="Kirilenko B.M."/>
            <person name="Davalos L.M."/>
            <person name="Corthals A.P."/>
            <person name="Power M.L."/>
            <person name="Jones G."/>
            <person name="Ransome R.D."/>
            <person name="Dechmann D.K.N."/>
            <person name="Locatelli A.G."/>
            <person name="Puechmaille S.J."/>
            <person name="Fedrigo O."/>
            <person name="Jarvis E.D."/>
            <person name="Hiller M."/>
            <person name="Vernes S.C."/>
            <person name="Myers E.W."/>
            <person name="Teeling E.C."/>
        </authorList>
    </citation>
    <scope>NUCLEOTIDE SEQUENCE [LARGE SCALE GENOMIC DNA]</scope>
    <source>
        <strain evidence="24">MPipKuh1</strain>
        <tissue evidence="24">Flight muscle</tissue>
    </source>
</reference>
<keyword evidence="25" id="KW-1185">Reference proteome</keyword>
<comment type="catalytic activity">
    <reaction evidence="21">
        <text>S-nitroso-L-cysteinyl-[GAPDH] + L-cysteinyl-[protein] = L-cysteinyl-[GAPDH] + S-nitroso-L-cysteinyl-[protein]</text>
        <dbReference type="Rhea" id="RHEA:66684"/>
        <dbReference type="Rhea" id="RHEA-COMP:10131"/>
        <dbReference type="Rhea" id="RHEA-COMP:17089"/>
        <dbReference type="Rhea" id="RHEA-COMP:17090"/>
        <dbReference type="Rhea" id="RHEA-COMP:17091"/>
        <dbReference type="ChEBI" id="CHEBI:29950"/>
        <dbReference type="ChEBI" id="CHEBI:149494"/>
    </reaction>
    <physiologicalReaction direction="left-to-right" evidence="21">
        <dbReference type="Rhea" id="RHEA:66685"/>
    </physiologicalReaction>
</comment>
<dbReference type="GO" id="GO:0006417">
    <property type="term" value="P:regulation of translation"/>
    <property type="evidence" value="ECO:0007669"/>
    <property type="project" value="UniProtKB-KW"/>
</dbReference>
<evidence type="ECO:0000313" key="24">
    <source>
        <dbReference type="EMBL" id="KAF6302275.1"/>
    </source>
</evidence>
<keyword evidence="14" id="KW-0520">NAD</keyword>
<dbReference type="EC" id="1.2.1.12" evidence="6"/>
<dbReference type="GO" id="GO:0005829">
    <property type="term" value="C:cytosol"/>
    <property type="evidence" value="ECO:0007669"/>
    <property type="project" value="UniProtKB-SubCell"/>
</dbReference>
<dbReference type="GO" id="GO:0004365">
    <property type="term" value="F:glyceraldehyde-3-phosphate dehydrogenase (NAD+) (phosphorylating) activity"/>
    <property type="evidence" value="ECO:0007669"/>
    <property type="project" value="UniProtKB-EC"/>
</dbReference>
<evidence type="ECO:0000256" key="19">
    <source>
        <dbReference type="ARBA" id="ARBA00046997"/>
    </source>
</evidence>
<evidence type="ECO:0000256" key="22">
    <source>
        <dbReference type="SAM" id="MobiDB-lite"/>
    </source>
</evidence>
<comment type="subunit">
    <text evidence="19">Homotetramer. Interacts with TPPP; the interaction is direct. Interacts (when S-nitrosylated) with SIAH1; leading to nuclear translocation. Interacts with RILPL1/GOSPEL, leading to prevent the interaction between GAPDH and SIAH1 and prevent nuclear translocation. Interacts with CHP1; the interaction increases the binding of CHP1 with microtubules. Associates with microtubules. Interacts with EIF1AD, USP25, PRKCI and WARS1. Interacts with phosphorylated RPL13A; inhibited by oxidatively-modified low-densitity lipoprotein (LDL(ox)). Component of the GAIT complex. Interacts with FKBP6; leading to inhibit GAPDH catalytic activity. Interacts with TRAF2, promoting TRAF2 ubiquitination. Interacts with TRAF3, promoting TRAF3 ubiquitination.</text>
</comment>
<keyword evidence="15" id="KW-0324">Glycolysis</keyword>
<keyword evidence="12" id="KW-0810">Translation regulation</keyword>
<keyword evidence="17" id="KW-0539">Nucleus</keyword>
<dbReference type="AlphaFoldDB" id="A0A7J7TP65"/>
<evidence type="ECO:0000256" key="13">
    <source>
        <dbReference type="ARBA" id="ARBA00023002"/>
    </source>
</evidence>
<evidence type="ECO:0000256" key="21">
    <source>
        <dbReference type="ARBA" id="ARBA00048005"/>
    </source>
</evidence>
<comment type="similarity">
    <text evidence="5">Belongs to the glyceraldehyde-3-phosphate dehydrogenase family.</text>
</comment>
<comment type="pathway">
    <text evidence="4">Carbohydrate degradation; glycolysis; pyruvate from D-glyceraldehyde 3-phosphate: step 1/5.</text>
</comment>
<comment type="catalytic activity">
    <reaction evidence="20">
        <text>D-glyceraldehyde 3-phosphate + phosphate + NAD(+) = (2R)-3-phospho-glyceroyl phosphate + NADH + H(+)</text>
        <dbReference type="Rhea" id="RHEA:10300"/>
        <dbReference type="ChEBI" id="CHEBI:15378"/>
        <dbReference type="ChEBI" id="CHEBI:43474"/>
        <dbReference type="ChEBI" id="CHEBI:57540"/>
        <dbReference type="ChEBI" id="CHEBI:57604"/>
        <dbReference type="ChEBI" id="CHEBI:57945"/>
        <dbReference type="ChEBI" id="CHEBI:59776"/>
        <dbReference type="EC" id="1.2.1.12"/>
    </reaction>
</comment>
<dbReference type="GO" id="GO:0005856">
    <property type="term" value="C:cytoskeleton"/>
    <property type="evidence" value="ECO:0007669"/>
    <property type="project" value="UniProtKB-SubCell"/>
</dbReference>
<evidence type="ECO:0000256" key="9">
    <source>
        <dbReference type="ARBA" id="ARBA00022679"/>
    </source>
</evidence>
<dbReference type="GO" id="GO:0016740">
    <property type="term" value="F:transferase activity"/>
    <property type="evidence" value="ECO:0007669"/>
    <property type="project" value="UniProtKB-KW"/>
</dbReference>
<evidence type="ECO:0000256" key="6">
    <source>
        <dbReference type="ARBA" id="ARBA00013119"/>
    </source>
</evidence>
<feature type="domain" description="Glyceraldehyde 3-phosphate dehydrogenase catalytic" evidence="23">
    <location>
        <begin position="51"/>
        <end position="122"/>
    </location>
</feature>
<evidence type="ECO:0000256" key="15">
    <source>
        <dbReference type="ARBA" id="ARBA00023152"/>
    </source>
</evidence>
<dbReference type="InterPro" id="IPR020831">
    <property type="entry name" value="GlycerAld/Erythrose_P_DH"/>
</dbReference>